<accession>A0ABW7M047</accession>
<evidence type="ECO:0000256" key="1">
    <source>
        <dbReference type="ARBA" id="ARBA00006484"/>
    </source>
</evidence>
<comment type="caution">
    <text evidence="3">The sequence shown here is derived from an EMBL/GenBank/DDBJ whole genome shotgun (WGS) entry which is preliminary data.</text>
</comment>
<dbReference type="InterPro" id="IPR020904">
    <property type="entry name" value="Sc_DH/Rdtase_CS"/>
</dbReference>
<dbReference type="Pfam" id="PF13561">
    <property type="entry name" value="adh_short_C2"/>
    <property type="match status" value="1"/>
</dbReference>
<dbReference type="InterPro" id="IPR002347">
    <property type="entry name" value="SDR_fam"/>
</dbReference>
<dbReference type="PROSITE" id="PS00061">
    <property type="entry name" value="ADH_SHORT"/>
    <property type="match status" value="1"/>
</dbReference>
<dbReference type="NCBIfam" id="NF005559">
    <property type="entry name" value="PRK07231.1"/>
    <property type="match status" value="1"/>
</dbReference>
<proteinExistence type="inferred from homology"/>
<gene>
    <name evidence="3" type="ORF">ACHMWK_15085</name>
</gene>
<comment type="similarity">
    <text evidence="1">Belongs to the short-chain dehydrogenases/reductases (SDR) family.</text>
</comment>
<sequence>MGITFAGQVAVVTGAGAGIGRATALAFAGEGLKVVVADLDVTSGEGTVEQIEAAGGSAVFVRCDVTIETQVKHLMEMTISTYGRLDYAFNNAGIEIEQGRLADGTQDEFDAIMGVNVKGVWLCMKYQLPLMLAQGGGAIVNTASVAGLGAAPKMSIYSASKHAVIGLTKSAAIEYAKKHIRVNAVCPGVIDTDMFRRAYEADPRKAEFAAAMHPVGRIGKVEEVASAVLYLCSDGAAFTTGHALAVDGGALAI</sequence>
<organism evidence="3 4">
    <name type="scientific">Pseudomonas kulmbachensis</name>
    <dbReference type="NCBI Taxonomy" id="3043408"/>
    <lineage>
        <taxon>Bacteria</taxon>
        <taxon>Pseudomonadati</taxon>
        <taxon>Pseudomonadota</taxon>
        <taxon>Gammaproteobacteria</taxon>
        <taxon>Pseudomonadales</taxon>
        <taxon>Pseudomonadaceae</taxon>
        <taxon>Pseudomonas</taxon>
    </lineage>
</organism>
<dbReference type="PRINTS" id="PR00081">
    <property type="entry name" value="GDHRDH"/>
</dbReference>
<evidence type="ECO:0000256" key="2">
    <source>
        <dbReference type="ARBA" id="ARBA00023002"/>
    </source>
</evidence>
<dbReference type="Gene3D" id="3.40.50.720">
    <property type="entry name" value="NAD(P)-binding Rossmann-like Domain"/>
    <property type="match status" value="1"/>
</dbReference>
<dbReference type="Proteomes" id="UP001609821">
    <property type="component" value="Unassembled WGS sequence"/>
</dbReference>
<dbReference type="PANTHER" id="PTHR24321:SF11">
    <property type="entry name" value="BLR0893 PROTEIN"/>
    <property type="match status" value="1"/>
</dbReference>
<dbReference type="EMBL" id="JBINXB010000021">
    <property type="protein sequence ID" value="MFH6567285.1"/>
    <property type="molecule type" value="Genomic_DNA"/>
</dbReference>
<dbReference type="InterPro" id="IPR036291">
    <property type="entry name" value="NAD(P)-bd_dom_sf"/>
</dbReference>
<dbReference type="CDD" id="cd05233">
    <property type="entry name" value="SDR_c"/>
    <property type="match status" value="1"/>
</dbReference>
<evidence type="ECO:0000313" key="3">
    <source>
        <dbReference type="EMBL" id="MFH6567285.1"/>
    </source>
</evidence>
<evidence type="ECO:0000313" key="4">
    <source>
        <dbReference type="Proteomes" id="UP001609821"/>
    </source>
</evidence>
<dbReference type="SUPFAM" id="SSF51735">
    <property type="entry name" value="NAD(P)-binding Rossmann-fold domains"/>
    <property type="match status" value="1"/>
</dbReference>
<dbReference type="PRINTS" id="PR00080">
    <property type="entry name" value="SDRFAMILY"/>
</dbReference>
<protein>
    <submittedName>
        <fullName evidence="3">SDR family oxidoreductase</fullName>
    </submittedName>
</protein>
<keyword evidence="4" id="KW-1185">Reference proteome</keyword>
<dbReference type="PANTHER" id="PTHR24321">
    <property type="entry name" value="DEHYDROGENASES, SHORT CHAIN"/>
    <property type="match status" value="1"/>
</dbReference>
<name>A0ABW7M047_9PSED</name>
<keyword evidence="2" id="KW-0560">Oxidoreductase</keyword>
<dbReference type="NCBIfam" id="NF004818">
    <property type="entry name" value="PRK06172.1"/>
    <property type="match status" value="1"/>
</dbReference>
<reference evidence="3 4" key="1">
    <citation type="submission" date="2024-10" db="EMBL/GenBank/DDBJ databases">
        <title>Aeromonas and Pseudomonas from the Cagarras Archipelago, Rio de Janeiro, Brazil.</title>
        <authorList>
            <person name="Canellas A.L.B."/>
            <person name="Laport M.S."/>
        </authorList>
    </citation>
    <scope>NUCLEOTIDE SEQUENCE [LARGE SCALE GENOMIC DNA]</scope>
    <source>
        <strain evidence="3 4">CPF-4</strain>
    </source>
</reference>
<dbReference type="RefSeq" id="WP_261741689.1">
    <property type="nucleotide sequence ID" value="NZ_JBINXA010000048.1"/>
</dbReference>